<dbReference type="PANTHER" id="PTHR48419:SF1">
    <property type="entry name" value="SULFOTRANSFERASE DOMAIN-CONTAINING PROTEIN"/>
    <property type="match status" value="1"/>
</dbReference>
<dbReference type="InterPro" id="IPR027417">
    <property type="entry name" value="P-loop_NTPase"/>
</dbReference>
<dbReference type="EMBL" id="KF826675">
    <property type="protein sequence ID" value="AIS85694.1"/>
    <property type="molecule type" value="Genomic_DNA"/>
</dbReference>
<gene>
    <name evidence="1" type="ORF">VASRM7_454</name>
</gene>
<dbReference type="SUPFAM" id="SSF52540">
    <property type="entry name" value="P-loop containing nucleoside triphosphate hydrolases"/>
    <property type="match status" value="1"/>
</dbReference>
<protein>
    <recommendedName>
        <fullName evidence="2">Sulfotransferase family protein</fullName>
    </recommendedName>
</protein>
<reference evidence="1" key="1">
    <citation type="submission" date="2013-11" db="EMBL/GenBank/DDBJ databases">
        <title>New antitubercular compounds from marine-derived Verrucosispora sp. MS100047.</title>
        <authorList>
            <person name="Huang P."/>
            <person name="Xie F."/>
            <person name="Wang Q."/>
            <person name="Wang J."/>
            <person name="Wang Q."/>
            <person name="Abdel-Mageed W.M."/>
            <person name="Liu M."/>
            <person name="Han J."/>
            <person name="Song F."/>
            <person name="Dai H."/>
            <person name="Liu X."/>
            <person name="Zhang L."/>
        </authorList>
    </citation>
    <scope>NUCLEOTIDE SEQUENCE</scope>
    <source>
        <strain evidence="1">MS100047</strain>
    </source>
</reference>
<organism evidence="1">
    <name type="scientific">Verrucosispora sp. MS100047</name>
    <dbReference type="NCBI Taxonomy" id="1410949"/>
    <lineage>
        <taxon>Bacteria</taxon>
        <taxon>Bacillati</taxon>
        <taxon>Actinomycetota</taxon>
        <taxon>Actinomycetes</taxon>
        <taxon>Micromonosporales</taxon>
        <taxon>Micromonosporaceae</taxon>
        <taxon>Micromonospora</taxon>
    </lineage>
</organism>
<dbReference type="InterPro" id="IPR053226">
    <property type="entry name" value="Pyrrolopyrazine_biosynth_F"/>
</dbReference>
<name>A0A097CSS1_9ACTN</name>
<proteinExistence type="predicted"/>
<dbReference type="Gene3D" id="3.40.50.300">
    <property type="entry name" value="P-loop containing nucleotide triphosphate hydrolases"/>
    <property type="match status" value="1"/>
</dbReference>
<evidence type="ECO:0008006" key="2">
    <source>
        <dbReference type="Google" id="ProtNLM"/>
    </source>
</evidence>
<dbReference type="Pfam" id="PF19798">
    <property type="entry name" value="Sulfotransfer_5"/>
    <property type="match status" value="1"/>
</dbReference>
<dbReference type="AlphaFoldDB" id="A0A097CSS1"/>
<sequence length="244" mass="27527">MSGTPVIALWAVPRSRSTAFLRMLIERGDLAVVHEPFSNLAAVGHFDIDGERAASIGELFDLLLALGRRSGQRVFLKETTDYPYDEILRDRRLYTDVTNTFMIRDPAAVVASHYAMNQSVERDEIGFERLHGMVEAVRAVTGEVPLVLDGDEVAAIPEAATERFCQVTGLPYRPEALRWQPGEQQAFARTRAWHRDVEASSGFTTRTTRHEVRPDNDPWLAALEAYHRPFYQALHALRFSPHPA</sequence>
<evidence type="ECO:0000313" key="1">
    <source>
        <dbReference type="EMBL" id="AIS85694.1"/>
    </source>
</evidence>
<accession>A0A097CSS1</accession>
<dbReference type="PANTHER" id="PTHR48419">
    <property type="entry name" value="SULFOTRANSFERASE DOMAIN-CONTAINING PROTEIN"/>
    <property type="match status" value="1"/>
</dbReference>